<name>A0A345C3J2_9BACI</name>
<dbReference type="InterPro" id="IPR006439">
    <property type="entry name" value="HAD-SF_hydro_IA"/>
</dbReference>
<dbReference type="Proteomes" id="UP000252100">
    <property type="component" value="Chromosome"/>
</dbReference>
<keyword evidence="3" id="KW-1185">Reference proteome</keyword>
<dbReference type="PANTHER" id="PTHR43316:SF9">
    <property type="entry name" value="ACID DEHALOGENASE, PUTATIVE (AFU_ORTHOLOGUE AFUA_6G14460)-RELATED"/>
    <property type="match status" value="1"/>
</dbReference>
<dbReference type="SUPFAM" id="SSF56784">
    <property type="entry name" value="HAD-like"/>
    <property type="match status" value="1"/>
</dbReference>
<dbReference type="NCBIfam" id="TIGR01493">
    <property type="entry name" value="HAD-SF-IA-v2"/>
    <property type="match status" value="1"/>
</dbReference>
<dbReference type="InterPro" id="IPR006328">
    <property type="entry name" value="2-HAD"/>
</dbReference>
<organism evidence="2 3">
    <name type="scientific">Salicibibacter kimchii</name>
    <dbReference type="NCBI Taxonomy" id="2099786"/>
    <lineage>
        <taxon>Bacteria</taxon>
        <taxon>Bacillati</taxon>
        <taxon>Bacillota</taxon>
        <taxon>Bacilli</taxon>
        <taxon>Bacillales</taxon>
        <taxon>Bacillaceae</taxon>
        <taxon>Salicibibacter</taxon>
    </lineage>
</organism>
<evidence type="ECO:0000256" key="1">
    <source>
        <dbReference type="ARBA" id="ARBA00022801"/>
    </source>
</evidence>
<accession>A0A345C3J2</accession>
<dbReference type="NCBIfam" id="TIGR01549">
    <property type="entry name" value="HAD-SF-IA-v1"/>
    <property type="match status" value="1"/>
</dbReference>
<dbReference type="PRINTS" id="PR00413">
    <property type="entry name" value="HADHALOGNASE"/>
</dbReference>
<dbReference type="InterPro" id="IPR051540">
    <property type="entry name" value="S-2-haloacid_dehalogenase"/>
</dbReference>
<dbReference type="KEGG" id="rue:DT065_18545"/>
<evidence type="ECO:0000313" key="3">
    <source>
        <dbReference type="Proteomes" id="UP000252100"/>
    </source>
</evidence>
<keyword evidence="1" id="KW-0378">Hydrolase</keyword>
<dbReference type="GO" id="GO:0019120">
    <property type="term" value="F:hydrolase activity, acting on acid halide bonds, in C-halide compounds"/>
    <property type="evidence" value="ECO:0007669"/>
    <property type="project" value="InterPro"/>
</dbReference>
<dbReference type="SFLD" id="SFLDG01129">
    <property type="entry name" value="C1.5:_HAD__Beta-PGM__Phosphata"/>
    <property type="match status" value="1"/>
</dbReference>
<evidence type="ECO:0000313" key="2">
    <source>
        <dbReference type="EMBL" id="AXF57773.1"/>
    </source>
</evidence>
<sequence length="230" mass="26228">MTLLLPKAITFDCYGTIIDWDRAVQHYFENVLAQYDINNADVVALQKHWENIQFTYIQDHYRPYKEVLKHTMAMAFREYGYPFSTDDCIAFSESMGNWAPFPEAKEALLELKKFTKIALITNTDDAIIDKTVKHLGIDFDEIITAEQAGVYKANHRGFEMAMERLGVDCSELLHVGFGFKYDVVPANELGIKSCWVNRYGEVRPANVKETFLVGDIATLALLVKGMAYST</sequence>
<dbReference type="Pfam" id="PF00702">
    <property type="entry name" value="Hydrolase"/>
    <property type="match status" value="1"/>
</dbReference>
<gene>
    <name evidence="2" type="ORF">DT065_18545</name>
</gene>
<dbReference type="NCBIfam" id="TIGR01428">
    <property type="entry name" value="HAD_type_II"/>
    <property type="match status" value="1"/>
</dbReference>
<proteinExistence type="predicted"/>
<dbReference type="SFLD" id="SFLDS00003">
    <property type="entry name" value="Haloacid_Dehalogenase"/>
    <property type="match status" value="1"/>
</dbReference>
<protein>
    <submittedName>
        <fullName evidence="2">Haloacid dehalogenase type II</fullName>
    </submittedName>
</protein>
<dbReference type="Gene3D" id="1.10.150.750">
    <property type="match status" value="1"/>
</dbReference>
<dbReference type="AlphaFoldDB" id="A0A345C3J2"/>
<dbReference type="PANTHER" id="PTHR43316">
    <property type="entry name" value="HYDROLASE, HALOACID DELAHOGENASE-RELATED"/>
    <property type="match status" value="1"/>
</dbReference>
<reference evidence="2 3" key="1">
    <citation type="journal article" date="2018" name="J. Microbiol.">
        <title>Salicibibacter kimchii gen. nov., sp. nov., a moderately halophilic and alkalitolerant bacterium in the family Bacillaceae, isolated from kimchi.</title>
        <authorList>
            <person name="Jang J.Y."/>
            <person name="Oh Y.J."/>
            <person name="Lim S.K."/>
            <person name="Park H.K."/>
            <person name="Lee C."/>
            <person name="Kim J.Y."/>
            <person name="Lee M.A."/>
            <person name="Choi H.J."/>
        </authorList>
    </citation>
    <scope>NUCLEOTIDE SEQUENCE [LARGE SCALE GENOMIC DNA]</scope>
    <source>
        <strain evidence="2 3">NKC1-1</strain>
    </source>
</reference>
<dbReference type="EMBL" id="CP031092">
    <property type="protein sequence ID" value="AXF57773.1"/>
    <property type="molecule type" value="Genomic_DNA"/>
</dbReference>
<dbReference type="Gene3D" id="3.40.50.1000">
    <property type="entry name" value="HAD superfamily/HAD-like"/>
    <property type="match status" value="1"/>
</dbReference>
<dbReference type="InterPro" id="IPR036412">
    <property type="entry name" value="HAD-like_sf"/>
</dbReference>
<dbReference type="InterPro" id="IPR023214">
    <property type="entry name" value="HAD_sf"/>
</dbReference>